<comment type="similarity">
    <text evidence="9">Belongs to the DEAD box helicase family. DDX27/DRS1 subfamily.</text>
</comment>
<dbReference type="CDD" id="cd18787">
    <property type="entry name" value="SF2_C_DEAD"/>
    <property type="match status" value="1"/>
</dbReference>
<dbReference type="PROSITE" id="PS51192">
    <property type="entry name" value="HELICASE_ATP_BIND_1"/>
    <property type="match status" value="1"/>
</dbReference>
<dbReference type="EC" id="3.6.4.13" evidence="2"/>
<dbReference type="AlphaFoldDB" id="A0A8R1XJR0"/>
<dbReference type="PANTHER" id="PTHR47959:SF1">
    <property type="entry name" value="ATP-DEPENDENT RNA HELICASE DBPA"/>
    <property type="match status" value="1"/>
</dbReference>
<dbReference type="GO" id="GO:0016787">
    <property type="term" value="F:hydrolase activity"/>
    <property type="evidence" value="ECO:0007669"/>
    <property type="project" value="UniProtKB-KW"/>
</dbReference>
<feature type="domain" description="Helicase C-terminal" evidence="16">
    <location>
        <begin position="357"/>
        <end position="538"/>
    </location>
</feature>
<comment type="subcellular location">
    <subcellularLocation>
        <location evidence="1">Nucleus</location>
        <location evidence="1">Nucleolus</location>
    </subcellularLocation>
</comment>
<evidence type="ECO:0000256" key="1">
    <source>
        <dbReference type="ARBA" id="ARBA00004604"/>
    </source>
</evidence>
<dbReference type="PROSITE" id="PS51195">
    <property type="entry name" value="Q_MOTIF"/>
    <property type="match status" value="1"/>
</dbReference>
<keyword evidence="4 12" id="KW-0547">Nucleotide-binding</keyword>
<dbReference type="SUPFAM" id="SSF52540">
    <property type="entry name" value="P-loop containing nucleoside triphosphate hydrolases"/>
    <property type="match status" value="2"/>
</dbReference>
<dbReference type="GO" id="GO:0043186">
    <property type="term" value="C:P granule"/>
    <property type="evidence" value="ECO:0007669"/>
    <property type="project" value="UniProtKB-ARBA"/>
</dbReference>
<keyword evidence="3" id="KW-0690">Ribosome biogenesis</keyword>
<evidence type="ECO:0000256" key="8">
    <source>
        <dbReference type="ARBA" id="ARBA00023242"/>
    </source>
</evidence>
<comment type="catalytic activity">
    <reaction evidence="10">
        <text>ATP + H2O = ADP + phosphate + H(+)</text>
        <dbReference type="Rhea" id="RHEA:13065"/>
        <dbReference type="ChEBI" id="CHEBI:15377"/>
        <dbReference type="ChEBI" id="CHEBI:15378"/>
        <dbReference type="ChEBI" id="CHEBI:30616"/>
        <dbReference type="ChEBI" id="CHEBI:43474"/>
        <dbReference type="ChEBI" id="CHEBI:456216"/>
        <dbReference type="EC" id="3.6.4.13"/>
    </reaction>
</comment>
<evidence type="ECO:0000256" key="10">
    <source>
        <dbReference type="ARBA" id="ARBA00047984"/>
    </source>
</evidence>
<dbReference type="InterPro" id="IPR014001">
    <property type="entry name" value="Helicase_ATP-bd"/>
</dbReference>
<dbReference type="PROSITE" id="PS51194">
    <property type="entry name" value="HELICASE_CTER"/>
    <property type="match status" value="1"/>
</dbReference>
<evidence type="ECO:0000256" key="12">
    <source>
        <dbReference type="RuleBase" id="RU000492"/>
    </source>
</evidence>
<keyword evidence="6 12" id="KW-0347">Helicase</keyword>
<evidence type="ECO:0000313" key="19">
    <source>
        <dbReference type="Proteomes" id="UP000024404"/>
    </source>
</evidence>
<name>A0A8R1XJR0_ONCVO</name>
<feature type="domain" description="Helicase ATP-binding" evidence="15">
    <location>
        <begin position="172"/>
        <end position="346"/>
    </location>
</feature>
<reference evidence="19" key="1">
    <citation type="submission" date="2013-10" db="EMBL/GenBank/DDBJ databases">
        <title>Genome sequencing of Onchocerca volvulus.</title>
        <authorList>
            <person name="Cotton J."/>
            <person name="Tsai J."/>
            <person name="Stanley E."/>
            <person name="Tracey A."/>
            <person name="Holroyd N."/>
            <person name="Lustigman S."/>
            <person name="Berriman M."/>
        </authorList>
    </citation>
    <scope>NUCLEOTIDE SEQUENCE</scope>
</reference>
<dbReference type="FunFam" id="3.40.50.300:FF:000842">
    <property type="entry name" value="ATP-dependent RNA helicase DRS1"/>
    <property type="match status" value="1"/>
</dbReference>
<dbReference type="InterPro" id="IPR011545">
    <property type="entry name" value="DEAD/DEAH_box_helicase_dom"/>
</dbReference>
<dbReference type="GO" id="GO:0003676">
    <property type="term" value="F:nucleic acid binding"/>
    <property type="evidence" value="ECO:0007669"/>
    <property type="project" value="InterPro"/>
</dbReference>
<feature type="short sequence motif" description="Q motif" evidence="11">
    <location>
        <begin position="141"/>
        <end position="169"/>
    </location>
</feature>
<dbReference type="GO" id="GO:0005730">
    <property type="term" value="C:nucleolus"/>
    <property type="evidence" value="ECO:0007669"/>
    <property type="project" value="UniProtKB-SubCell"/>
</dbReference>
<dbReference type="GO" id="GO:0005829">
    <property type="term" value="C:cytosol"/>
    <property type="evidence" value="ECO:0007669"/>
    <property type="project" value="TreeGrafter"/>
</dbReference>
<evidence type="ECO:0000256" key="2">
    <source>
        <dbReference type="ARBA" id="ARBA00012552"/>
    </source>
</evidence>
<feature type="domain" description="DEAD-box RNA helicase Q" evidence="17">
    <location>
        <begin position="141"/>
        <end position="169"/>
    </location>
</feature>
<organism evidence="18 19">
    <name type="scientific">Onchocerca volvulus</name>
    <dbReference type="NCBI Taxonomy" id="6282"/>
    <lineage>
        <taxon>Eukaryota</taxon>
        <taxon>Metazoa</taxon>
        <taxon>Ecdysozoa</taxon>
        <taxon>Nematoda</taxon>
        <taxon>Chromadorea</taxon>
        <taxon>Rhabditida</taxon>
        <taxon>Spirurina</taxon>
        <taxon>Spiruromorpha</taxon>
        <taxon>Filarioidea</taxon>
        <taxon>Onchocercidae</taxon>
        <taxon>Onchocerca</taxon>
    </lineage>
</organism>
<evidence type="ECO:0000259" key="15">
    <source>
        <dbReference type="PROSITE" id="PS51192"/>
    </source>
</evidence>
<dbReference type="PANTHER" id="PTHR47959">
    <property type="entry name" value="ATP-DEPENDENT RNA HELICASE RHLE-RELATED"/>
    <property type="match status" value="1"/>
</dbReference>
<keyword evidence="5 12" id="KW-0378">Hydrolase</keyword>
<keyword evidence="7 12" id="KW-0067">ATP-binding</keyword>
<dbReference type="InterPro" id="IPR000629">
    <property type="entry name" value="RNA-helicase_DEAD-box_CS"/>
</dbReference>
<feature type="region of interest" description="Disordered" evidence="14">
    <location>
        <begin position="630"/>
        <end position="649"/>
    </location>
</feature>
<dbReference type="InterPro" id="IPR050079">
    <property type="entry name" value="DEAD_box_RNA_helicase"/>
</dbReference>
<feature type="region of interest" description="Disordered" evidence="14">
    <location>
        <begin position="581"/>
        <end position="600"/>
    </location>
</feature>
<dbReference type="InterPro" id="IPR001650">
    <property type="entry name" value="Helicase_C-like"/>
</dbReference>
<dbReference type="EMBL" id="CMVM020000023">
    <property type="status" value="NOT_ANNOTATED_CDS"/>
    <property type="molecule type" value="Genomic_DNA"/>
</dbReference>
<keyword evidence="19" id="KW-1185">Reference proteome</keyword>
<feature type="coiled-coil region" evidence="13">
    <location>
        <begin position="520"/>
        <end position="560"/>
    </location>
</feature>
<dbReference type="Proteomes" id="UP000024404">
    <property type="component" value="Unassembled WGS sequence"/>
</dbReference>
<dbReference type="InterPro" id="IPR027417">
    <property type="entry name" value="P-loop_NTPase"/>
</dbReference>
<keyword evidence="8" id="KW-0539">Nucleus</keyword>
<evidence type="ECO:0000256" key="13">
    <source>
        <dbReference type="SAM" id="Coils"/>
    </source>
</evidence>
<feature type="compositionally biased region" description="Basic residues" evidence="14">
    <location>
        <begin position="634"/>
        <end position="643"/>
    </location>
</feature>
<dbReference type="GO" id="GO:0006364">
    <property type="term" value="P:rRNA processing"/>
    <property type="evidence" value="ECO:0007669"/>
    <property type="project" value="UniProtKB-ARBA"/>
</dbReference>
<dbReference type="SMART" id="SM00490">
    <property type="entry name" value="HELICc"/>
    <property type="match status" value="1"/>
</dbReference>
<evidence type="ECO:0000256" key="14">
    <source>
        <dbReference type="SAM" id="MobiDB-lite"/>
    </source>
</evidence>
<evidence type="ECO:0000256" key="4">
    <source>
        <dbReference type="ARBA" id="ARBA00022741"/>
    </source>
</evidence>
<evidence type="ECO:0000256" key="6">
    <source>
        <dbReference type="ARBA" id="ARBA00022806"/>
    </source>
</evidence>
<dbReference type="EnsemblMetazoa" id="OVOC1014.1">
    <property type="protein sequence ID" value="OVOC1014.1"/>
    <property type="gene ID" value="WBGene00237823"/>
</dbReference>
<evidence type="ECO:0000256" key="3">
    <source>
        <dbReference type="ARBA" id="ARBA00022517"/>
    </source>
</evidence>
<dbReference type="SMART" id="SM00487">
    <property type="entry name" value="DEXDc"/>
    <property type="match status" value="1"/>
</dbReference>
<dbReference type="InterPro" id="IPR014014">
    <property type="entry name" value="RNA_helicase_DEAD_Q_motif"/>
</dbReference>
<evidence type="ECO:0000256" key="9">
    <source>
        <dbReference type="ARBA" id="ARBA00043999"/>
    </source>
</evidence>
<dbReference type="Pfam" id="PF00271">
    <property type="entry name" value="Helicase_C"/>
    <property type="match status" value="1"/>
</dbReference>
<evidence type="ECO:0000256" key="5">
    <source>
        <dbReference type="ARBA" id="ARBA00022801"/>
    </source>
</evidence>
<dbReference type="Gene3D" id="3.40.50.300">
    <property type="entry name" value="P-loop containing nucleotide triphosphate hydrolases"/>
    <property type="match status" value="2"/>
</dbReference>
<evidence type="ECO:0000259" key="16">
    <source>
        <dbReference type="PROSITE" id="PS51194"/>
    </source>
</evidence>
<evidence type="ECO:0000313" key="18">
    <source>
        <dbReference type="EnsemblMetazoa" id="OVOC1014.1"/>
    </source>
</evidence>
<dbReference type="CDD" id="cd17947">
    <property type="entry name" value="DEADc_DDX27"/>
    <property type="match status" value="1"/>
</dbReference>
<dbReference type="PROSITE" id="PS00039">
    <property type="entry name" value="DEAD_ATP_HELICASE"/>
    <property type="match status" value="1"/>
</dbReference>
<dbReference type="GO" id="GO:0005524">
    <property type="term" value="F:ATP binding"/>
    <property type="evidence" value="ECO:0007669"/>
    <property type="project" value="UniProtKB-KW"/>
</dbReference>
<sequence length="684" mass="77714">MLYPPTIADDEVVDVIESTDDEIDEGLEVKKKRQKSMSKDFADGFVFNCLNGGDKEVDILKSLQPYVKKGNISTLEEKIERERAKFFNSGSFERIPELVQEMEDISDNVREKQPRKKKCHETQNFFDDATSSNALNAETVIRFDQMNLSKPLLKAITACGFTEPTRIQSTCIPLALAGRDLCACSATGTGKTVAFMLPVLERLLYRPQQKAMTRVIVLAPTRELAIQIFQVSRQLSKFMRIDICLCAGGLDLKTQEAALRQHPDIVIATPGRLIDHLHNAPNFSLADVEILILDEADRMLDEAFADQMKEIIHSCGQNRQTMLFSATMTDQVEELAAVSLKNPVKLFISGNTETALNLRQEFVRIRENHETDRECIVAGLVTRNFPDHTIVFVKTKKTCRRLHIILGLLGAKVGQLHSSLTQRQRVEALYRFKKAELDVLVSTDLASRGLDVEGVKTVINMDMPTSLKQYVHRVGRTARAGRVGRSISLVGENERKILKEIVASNKGGSLKQRLISASVIEAYKNRIENLKESIERIIEEEEVERTMRLAQEELQRGKTKLEGKVEKRCWMELQKKVINEKDKKKKKNHNADDDENEEELRARRTAGFQVRAAKRARKGKKLRVIRENNDRCASGKKKKRKSKSSFTSELTDVRKRIVKRFRYGPEDADFKAAKMKKAVQRIAD</sequence>
<protein>
    <recommendedName>
        <fullName evidence="2">RNA helicase</fullName>
        <ecNumber evidence="2">3.6.4.13</ecNumber>
    </recommendedName>
</protein>
<proteinExistence type="inferred from homology"/>
<evidence type="ECO:0000259" key="17">
    <source>
        <dbReference type="PROSITE" id="PS51195"/>
    </source>
</evidence>
<dbReference type="GO" id="GO:0003724">
    <property type="term" value="F:RNA helicase activity"/>
    <property type="evidence" value="ECO:0007669"/>
    <property type="project" value="UniProtKB-EC"/>
</dbReference>
<evidence type="ECO:0000256" key="11">
    <source>
        <dbReference type="PROSITE-ProRule" id="PRU00552"/>
    </source>
</evidence>
<dbReference type="Pfam" id="PF00270">
    <property type="entry name" value="DEAD"/>
    <property type="match status" value="1"/>
</dbReference>
<keyword evidence="13" id="KW-0175">Coiled coil</keyword>
<reference evidence="18" key="2">
    <citation type="submission" date="2022-06" db="UniProtKB">
        <authorList>
            <consortium name="EnsemblMetazoa"/>
        </authorList>
    </citation>
    <scope>IDENTIFICATION</scope>
</reference>
<accession>A0A8R1XJR0</accession>
<evidence type="ECO:0000256" key="7">
    <source>
        <dbReference type="ARBA" id="ARBA00022840"/>
    </source>
</evidence>